<dbReference type="Gene3D" id="2.60.40.3080">
    <property type="match status" value="1"/>
</dbReference>
<dbReference type="KEGG" id="tje:TJEJU_0547"/>
<sequence length="959" mass="106875">MKRKLLMFSLLLVCLSMTAQNAVLKKSNEPDWNTILAFGGNASETVVELQKDNLGNLYVLGRFYGETTIGDKVLKSEGVNENFFLAQYKTNGDLGWVVQSDSQLNGNVEAFQFKIYNDKIYVLGSYKRGDKLEGTELQDVGENNYVLASYTLSGTLENTVFIGSDASARRRLVSHDYIKPTFTIDPDNNKFYVAIINEIYSVDIDLSRVNFEQFLDINVLTSDITYLNNTILITGIINGTANIGGFVLEDDNAISTIFYAGFNSNFNALYANSVTYPDNNQGISSGAKFTIKNDQLYLFGIEFFTESNLNGLALPRPTTGGYPFIVNIDENTAEVSSLRIFEELSYLNAVQFFNASFIYDENDRLSVLINSRNSASIAHLTFNADGSETITSVADWPRLKIPCYGNNDVLFTSEVNTDNYNLYLSKTENGSEVWENEISGENATSSYVVDVDSDKNNNYYALLRDGRRSNNLFGTSNFTLIKSDLNNNISWSCSLNGSFTTAIKGGEQINYHDGFVYLAGYITQEIEVKGQKITPITNGQNNLVILKISEDGVLSDYEVTAVDATYYNYEDITVLDDEKLLIIIRGSIELKVMLFNPDLTLSTSLDIETKGNNLAISNLSINKGVNGKSYLIGEFEGDELVYNGTVFEKKEADTTSNGRHVIFEIDDNLNVLNVFNYGHTSNYRNYPVNRVKILPHKTNTTYIVGDLSFENQPDFSFNAIGIADFNTSYSDVLYVAKINNDSDFVWVKGISSTSRISSYSSDTDDEGNVYISGTFKEELFITDDVILYEEFENGNESFIIKYNEQGEFQWVKTFSSTGFSVPTSIVTTGHKDQLIVGAFTTNYGVFNSSETFRSEGTTTGVLAVFGDSEVLNLEDFSKEALKIYPNPSTGIFNVNLKGDFTNDKVAVKIYDLNGRIVYNKKTTNSTNTVPFNLSSVTKGVYLVKITDGTNEYLSKVVLK</sequence>
<evidence type="ECO:0000256" key="1">
    <source>
        <dbReference type="ARBA" id="ARBA00022729"/>
    </source>
</evidence>
<dbReference type="AlphaFoldDB" id="A0A238U6V8"/>
<keyword evidence="5" id="KW-1185">Reference proteome</keyword>
<feature type="chain" id="PRO_5012037129" description="Secretion system C-terminal sorting domain-containing protein" evidence="2">
    <location>
        <begin position="22"/>
        <end position="959"/>
    </location>
</feature>
<evidence type="ECO:0000259" key="3">
    <source>
        <dbReference type="Pfam" id="PF18962"/>
    </source>
</evidence>
<dbReference type="NCBIfam" id="TIGR04183">
    <property type="entry name" value="Por_Secre_tail"/>
    <property type="match status" value="1"/>
</dbReference>
<keyword evidence="1 2" id="KW-0732">Signal</keyword>
<feature type="domain" description="Secretion system C-terminal sorting" evidence="3">
    <location>
        <begin position="883"/>
        <end position="957"/>
    </location>
</feature>
<gene>
    <name evidence="4" type="ORF">TJEJU_0547</name>
</gene>
<organism evidence="4 5">
    <name type="scientific">Tenacibaculum jejuense</name>
    <dbReference type="NCBI Taxonomy" id="584609"/>
    <lineage>
        <taxon>Bacteria</taxon>
        <taxon>Pseudomonadati</taxon>
        <taxon>Bacteroidota</taxon>
        <taxon>Flavobacteriia</taxon>
        <taxon>Flavobacteriales</taxon>
        <taxon>Flavobacteriaceae</taxon>
        <taxon>Tenacibaculum</taxon>
    </lineage>
</organism>
<protein>
    <recommendedName>
        <fullName evidence="3">Secretion system C-terminal sorting domain-containing protein</fullName>
    </recommendedName>
</protein>
<dbReference type="InterPro" id="IPR026444">
    <property type="entry name" value="Secre_tail"/>
</dbReference>
<dbReference type="Proteomes" id="UP000215214">
    <property type="component" value="Chromosome TJEJU"/>
</dbReference>
<reference evidence="4 5" key="1">
    <citation type="submission" date="2017-07" db="EMBL/GenBank/DDBJ databases">
        <authorList>
            <person name="Sun Z.S."/>
            <person name="Albrecht U."/>
            <person name="Echele G."/>
            <person name="Lee C.C."/>
        </authorList>
    </citation>
    <scope>NUCLEOTIDE SEQUENCE [LARGE SCALE GENOMIC DNA]</scope>
    <source>
        <strain evidence="5">type strain: KCTC 22618</strain>
    </source>
</reference>
<evidence type="ECO:0000313" key="4">
    <source>
        <dbReference type="EMBL" id="SNR14328.1"/>
    </source>
</evidence>
<evidence type="ECO:0000256" key="2">
    <source>
        <dbReference type="SAM" id="SignalP"/>
    </source>
</evidence>
<proteinExistence type="predicted"/>
<feature type="signal peptide" evidence="2">
    <location>
        <begin position="1"/>
        <end position="21"/>
    </location>
</feature>
<dbReference type="EMBL" id="LT899436">
    <property type="protein sequence ID" value="SNR14328.1"/>
    <property type="molecule type" value="Genomic_DNA"/>
</dbReference>
<evidence type="ECO:0000313" key="5">
    <source>
        <dbReference type="Proteomes" id="UP000215214"/>
    </source>
</evidence>
<dbReference type="Pfam" id="PF18962">
    <property type="entry name" value="Por_Secre_tail"/>
    <property type="match status" value="1"/>
</dbReference>
<accession>A0A238U6V8</accession>
<name>A0A238U6V8_9FLAO</name>